<evidence type="ECO:0000313" key="3">
    <source>
        <dbReference type="Proteomes" id="UP000664521"/>
    </source>
</evidence>
<dbReference type="PANTHER" id="PTHR15004:SF0">
    <property type="entry name" value="GLUTAMYL-TRNA(GLN) AMIDOTRANSFERASE SUBUNIT C, MITOCHONDRIAL"/>
    <property type="match status" value="1"/>
</dbReference>
<dbReference type="InterPro" id="IPR049545">
    <property type="entry name" value="Gta3_dom"/>
</dbReference>
<evidence type="ECO:0000313" key="2">
    <source>
        <dbReference type="EMBL" id="CAF9922207.1"/>
    </source>
</evidence>
<dbReference type="PANTHER" id="PTHR15004">
    <property type="entry name" value="GLUTAMYL-TRNA(GLN) AMIDOTRANSFERASE SUBUNIT C, MITOCHONDRIAL"/>
    <property type="match status" value="1"/>
</dbReference>
<dbReference type="OrthoDB" id="5522061at2759"/>
<dbReference type="Pfam" id="PF20978">
    <property type="entry name" value="Gta3"/>
    <property type="match status" value="1"/>
</dbReference>
<accession>A0A8H3IBQ8</accession>
<proteinExistence type="predicted"/>
<protein>
    <recommendedName>
        <fullName evidence="1">Glutamyl-tRNA amidotransferase complex subunit Gta3 domain-containing protein</fullName>
    </recommendedName>
</protein>
<organism evidence="2 3">
    <name type="scientific">Heterodermia speciosa</name>
    <dbReference type="NCBI Taxonomy" id="116794"/>
    <lineage>
        <taxon>Eukaryota</taxon>
        <taxon>Fungi</taxon>
        <taxon>Dikarya</taxon>
        <taxon>Ascomycota</taxon>
        <taxon>Pezizomycotina</taxon>
        <taxon>Lecanoromycetes</taxon>
        <taxon>OSLEUM clade</taxon>
        <taxon>Lecanoromycetidae</taxon>
        <taxon>Caliciales</taxon>
        <taxon>Physciaceae</taxon>
        <taxon>Heterodermia</taxon>
    </lineage>
</organism>
<sequence>MAARWMERGMLMARQRLHFTPSFTRLVRPYVGPAAKHVKDIELMLAEPSWSVNSLFTSHHSPATESQVSKKQLHHLLRLSALPLPANEAEEAKMLKDLESQLRFVQAIQRVDTDGVEPLVSLRDETEEATKESEVTVDTLKEDFAKETVTGIRGRIGRSDPAKKEEEEDWDALACAPKTVGRYIALDNKVSAP</sequence>
<dbReference type="GO" id="GO:0030956">
    <property type="term" value="C:glutamyl-tRNA(Gln) amidotransferase complex"/>
    <property type="evidence" value="ECO:0007669"/>
    <property type="project" value="TreeGrafter"/>
</dbReference>
<dbReference type="AlphaFoldDB" id="A0A8H3IBQ8"/>
<dbReference type="InterPro" id="IPR036113">
    <property type="entry name" value="Asp/Glu-ADT_sf_sub_c"/>
</dbReference>
<comment type="caution">
    <text evidence="2">The sequence shown here is derived from an EMBL/GenBank/DDBJ whole genome shotgun (WGS) entry which is preliminary data.</text>
</comment>
<name>A0A8H3IBQ8_9LECA</name>
<dbReference type="InterPro" id="IPR003837">
    <property type="entry name" value="GatC"/>
</dbReference>
<dbReference type="SUPFAM" id="SSF141000">
    <property type="entry name" value="Glu-tRNAGln amidotransferase C subunit"/>
    <property type="match status" value="1"/>
</dbReference>
<dbReference type="GO" id="GO:0006450">
    <property type="term" value="P:regulation of translational fidelity"/>
    <property type="evidence" value="ECO:0007669"/>
    <property type="project" value="InterPro"/>
</dbReference>
<dbReference type="Proteomes" id="UP000664521">
    <property type="component" value="Unassembled WGS sequence"/>
</dbReference>
<dbReference type="Gene3D" id="1.10.20.60">
    <property type="entry name" value="Glu-tRNAGln amidotransferase C subunit, N-terminal domain"/>
    <property type="match status" value="1"/>
</dbReference>
<keyword evidence="3" id="KW-1185">Reference proteome</keyword>
<dbReference type="GO" id="GO:0005739">
    <property type="term" value="C:mitochondrion"/>
    <property type="evidence" value="ECO:0007669"/>
    <property type="project" value="TreeGrafter"/>
</dbReference>
<feature type="domain" description="Glutamyl-tRNA amidotransferase complex subunit Gta3" evidence="1">
    <location>
        <begin position="63"/>
        <end position="119"/>
    </location>
</feature>
<evidence type="ECO:0000259" key="1">
    <source>
        <dbReference type="Pfam" id="PF20978"/>
    </source>
</evidence>
<gene>
    <name evidence="2" type="ORF">HETSPECPRED_004999</name>
</gene>
<reference evidence="2" key="1">
    <citation type="submission" date="2021-03" db="EMBL/GenBank/DDBJ databases">
        <authorList>
            <person name="Tagirdzhanova G."/>
        </authorList>
    </citation>
    <scope>NUCLEOTIDE SEQUENCE</scope>
</reference>
<dbReference type="GO" id="GO:0070681">
    <property type="term" value="P:glutaminyl-tRNAGln biosynthesis via transamidation"/>
    <property type="evidence" value="ECO:0007669"/>
    <property type="project" value="TreeGrafter"/>
</dbReference>
<dbReference type="EMBL" id="CAJPDS010000030">
    <property type="protein sequence ID" value="CAF9922207.1"/>
    <property type="molecule type" value="Genomic_DNA"/>
</dbReference>
<dbReference type="GO" id="GO:0032543">
    <property type="term" value="P:mitochondrial translation"/>
    <property type="evidence" value="ECO:0007669"/>
    <property type="project" value="TreeGrafter"/>
</dbReference>